<dbReference type="Proteomes" id="UP000054485">
    <property type="component" value="Unassembled WGS sequence"/>
</dbReference>
<protein>
    <submittedName>
        <fullName evidence="1">Uncharacterized protein</fullName>
    </submittedName>
</protein>
<gene>
    <name evidence="1" type="ORF">CY34DRAFT_805964</name>
</gene>
<reference evidence="2" key="2">
    <citation type="submission" date="2015-01" db="EMBL/GenBank/DDBJ databases">
        <title>Evolutionary Origins and Diversification of the Mycorrhizal Mutualists.</title>
        <authorList>
            <consortium name="DOE Joint Genome Institute"/>
            <consortium name="Mycorrhizal Genomics Consortium"/>
            <person name="Kohler A."/>
            <person name="Kuo A."/>
            <person name="Nagy L.G."/>
            <person name="Floudas D."/>
            <person name="Copeland A."/>
            <person name="Barry K.W."/>
            <person name="Cichocki N."/>
            <person name="Veneault-Fourrey C."/>
            <person name="LaButti K."/>
            <person name="Lindquist E.A."/>
            <person name="Lipzen A."/>
            <person name="Lundell T."/>
            <person name="Morin E."/>
            <person name="Murat C."/>
            <person name="Riley R."/>
            <person name="Ohm R."/>
            <person name="Sun H."/>
            <person name="Tunlid A."/>
            <person name="Henrissat B."/>
            <person name="Grigoriev I.V."/>
            <person name="Hibbett D.S."/>
            <person name="Martin F."/>
        </authorList>
    </citation>
    <scope>NUCLEOTIDE SEQUENCE [LARGE SCALE GENOMIC DNA]</scope>
    <source>
        <strain evidence="2">UH-Slu-Lm8-n1</strain>
    </source>
</reference>
<proteinExistence type="predicted"/>
<organism evidence="1 2">
    <name type="scientific">Suillus luteus UH-Slu-Lm8-n1</name>
    <dbReference type="NCBI Taxonomy" id="930992"/>
    <lineage>
        <taxon>Eukaryota</taxon>
        <taxon>Fungi</taxon>
        <taxon>Dikarya</taxon>
        <taxon>Basidiomycota</taxon>
        <taxon>Agaricomycotina</taxon>
        <taxon>Agaricomycetes</taxon>
        <taxon>Agaricomycetidae</taxon>
        <taxon>Boletales</taxon>
        <taxon>Suillineae</taxon>
        <taxon>Suillaceae</taxon>
        <taxon>Suillus</taxon>
    </lineage>
</organism>
<dbReference type="EMBL" id="KN835266">
    <property type="protein sequence ID" value="KIK41522.1"/>
    <property type="molecule type" value="Genomic_DNA"/>
</dbReference>
<keyword evidence="2" id="KW-1185">Reference proteome</keyword>
<evidence type="ECO:0000313" key="1">
    <source>
        <dbReference type="EMBL" id="KIK41522.1"/>
    </source>
</evidence>
<dbReference type="HOGENOM" id="CLU_2706444_0_0_1"/>
<dbReference type="InParanoid" id="A0A0D0B4Y1"/>
<dbReference type="AlphaFoldDB" id="A0A0D0B4Y1"/>
<evidence type="ECO:0000313" key="2">
    <source>
        <dbReference type="Proteomes" id="UP000054485"/>
    </source>
</evidence>
<name>A0A0D0B4Y1_9AGAM</name>
<reference evidence="1 2" key="1">
    <citation type="submission" date="2014-04" db="EMBL/GenBank/DDBJ databases">
        <authorList>
            <consortium name="DOE Joint Genome Institute"/>
            <person name="Kuo A."/>
            <person name="Ruytinx J."/>
            <person name="Rineau F."/>
            <person name="Colpaert J."/>
            <person name="Kohler A."/>
            <person name="Nagy L.G."/>
            <person name="Floudas D."/>
            <person name="Copeland A."/>
            <person name="Barry K.W."/>
            <person name="Cichocki N."/>
            <person name="Veneault-Fourrey C."/>
            <person name="LaButti K."/>
            <person name="Lindquist E.A."/>
            <person name="Lipzen A."/>
            <person name="Lundell T."/>
            <person name="Morin E."/>
            <person name="Murat C."/>
            <person name="Sun H."/>
            <person name="Tunlid A."/>
            <person name="Henrissat B."/>
            <person name="Grigoriev I.V."/>
            <person name="Hibbett D.S."/>
            <person name="Martin F."/>
            <person name="Nordberg H.P."/>
            <person name="Cantor M.N."/>
            <person name="Hua S.X."/>
        </authorList>
    </citation>
    <scope>NUCLEOTIDE SEQUENCE [LARGE SCALE GENOMIC DNA]</scope>
    <source>
        <strain evidence="1 2">UH-Slu-Lm8-n1</strain>
    </source>
</reference>
<sequence>MESVVEEKFGSGRNSNVPETSFKRSLLHADGFLKVLFYEPSPFISQSAMMAFSLLPGLVPIVQDCLQVHDCLN</sequence>
<accession>A0A0D0B4Y1</accession>